<dbReference type="RefSeq" id="WP_138280172.1">
    <property type="nucleotide sequence ID" value="NZ_BMGE01000001.1"/>
</dbReference>
<proteinExistence type="predicted"/>
<evidence type="ECO:0000313" key="2">
    <source>
        <dbReference type="Proteomes" id="UP000309788"/>
    </source>
</evidence>
<name>A0A5R9KK37_9BACT</name>
<protein>
    <submittedName>
        <fullName evidence="1">Uncharacterized protein</fullName>
    </submittedName>
</protein>
<dbReference type="EMBL" id="VCEI01000011">
    <property type="protein sequence ID" value="TLU96479.1"/>
    <property type="molecule type" value="Genomic_DNA"/>
</dbReference>
<keyword evidence="2" id="KW-1185">Reference proteome</keyword>
<sequence length="94" mass="11251">MTHEKVFQRKDGSQVKVSVWLYVHQSQCNWGYLIFVKEAGTERWFDPFSDRDYILRIVTPKISKGSETDSFDNYVTKKEILQTKMELWEMIKPN</sequence>
<gene>
    <name evidence="1" type="ORF">FEM55_04925</name>
</gene>
<dbReference type="OrthoDB" id="960179at2"/>
<accession>A0A5R9KK37</accession>
<organism evidence="1 2">
    <name type="scientific">Dyadobacter sediminis</name>
    <dbReference type="NCBI Taxonomy" id="1493691"/>
    <lineage>
        <taxon>Bacteria</taxon>
        <taxon>Pseudomonadati</taxon>
        <taxon>Bacteroidota</taxon>
        <taxon>Cytophagia</taxon>
        <taxon>Cytophagales</taxon>
        <taxon>Spirosomataceae</taxon>
        <taxon>Dyadobacter</taxon>
    </lineage>
</organism>
<reference evidence="1 2" key="1">
    <citation type="submission" date="2019-05" db="EMBL/GenBank/DDBJ databases">
        <authorList>
            <person name="Qu J.-H."/>
        </authorList>
    </citation>
    <scope>NUCLEOTIDE SEQUENCE [LARGE SCALE GENOMIC DNA]</scope>
    <source>
        <strain evidence="1 2">Z12</strain>
    </source>
</reference>
<dbReference type="Proteomes" id="UP000309788">
    <property type="component" value="Unassembled WGS sequence"/>
</dbReference>
<dbReference type="AlphaFoldDB" id="A0A5R9KK37"/>
<evidence type="ECO:0000313" key="1">
    <source>
        <dbReference type="EMBL" id="TLU96479.1"/>
    </source>
</evidence>
<comment type="caution">
    <text evidence="1">The sequence shown here is derived from an EMBL/GenBank/DDBJ whole genome shotgun (WGS) entry which is preliminary data.</text>
</comment>